<reference evidence="1 2" key="1">
    <citation type="submission" date="2014-04" db="EMBL/GenBank/DDBJ databases">
        <authorList>
            <consortium name="DOE Joint Genome Institute"/>
            <person name="Kuo A."/>
            <person name="Ruytinx J."/>
            <person name="Rineau F."/>
            <person name="Colpaert J."/>
            <person name="Kohler A."/>
            <person name="Nagy L.G."/>
            <person name="Floudas D."/>
            <person name="Copeland A."/>
            <person name="Barry K.W."/>
            <person name="Cichocki N."/>
            <person name="Veneault-Fourrey C."/>
            <person name="LaButti K."/>
            <person name="Lindquist E.A."/>
            <person name="Lipzen A."/>
            <person name="Lundell T."/>
            <person name="Morin E."/>
            <person name="Murat C."/>
            <person name="Sun H."/>
            <person name="Tunlid A."/>
            <person name="Henrissat B."/>
            <person name="Grigoriev I.V."/>
            <person name="Hibbett D.S."/>
            <person name="Martin F."/>
            <person name="Nordberg H.P."/>
            <person name="Cantor M.N."/>
            <person name="Hua S.X."/>
        </authorList>
    </citation>
    <scope>NUCLEOTIDE SEQUENCE [LARGE SCALE GENOMIC DNA]</scope>
    <source>
        <strain evidence="1 2">UH-Slu-Lm8-n1</strain>
    </source>
</reference>
<name>A0A0C9ZQY7_9AGAM</name>
<evidence type="ECO:0000313" key="2">
    <source>
        <dbReference type="Proteomes" id="UP000054485"/>
    </source>
</evidence>
<accession>A0A0C9ZQY7</accession>
<organism evidence="1 2">
    <name type="scientific">Suillus luteus UH-Slu-Lm8-n1</name>
    <dbReference type="NCBI Taxonomy" id="930992"/>
    <lineage>
        <taxon>Eukaryota</taxon>
        <taxon>Fungi</taxon>
        <taxon>Dikarya</taxon>
        <taxon>Basidiomycota</taxon>
        <taxon>Agaricomycotina</taxon>
        <taxon>Agaricomycetes</taxon>
        <taxon>Agaricomycetidae</taxon>
        <taxon>Boletales</taxon>
        <taxon>Suillineae</taxon>
        <taxon>Suillaceae</taxon>
        <taxon>Suillus</taxon>
    </lineage>
</organism>
<dbReference type="OrthoDB" id="1043111at2759"/>
<dbReference type="EMBL" id="KN835314">
    <property type="protein sequence ID" value="KIK40130.1"/>
    <property type="molecule type" value="Genomic_DNA"/>
</dbReference>
<proteinExistence type="predicted"/>
<evidence type="ECO:0000313" key="1">
    <source>
        <dbReference type="EMBL" id="KIK40130.1"/>
    </source>
</evidence>
<sequence>MLDHAYECFPCFPRDVIMLRTNKLDTCDGRYVDITLEIWDKVIDSLETTQVTWRALPDGHPAPSQVDIQDGSYAPHKFYSYFQH</sequence>
<keyword evidence="2" id="KW-1185">Reference proteome</keyword>
<protein>
    <submittedName>
        <fullName evidence="1">Uncharacterized protein</fullName>
    </submittedName>
</protein>
<gene>
    <name evidence="1" type="ORF">CY34DRAFT_807493</name>
</gene>
<dbReference type="AlphaFoldDB" id="A0A0C9ZQY7"/>
<reference evidence="2" key="2">
    <citation type="submission" date="2015-01" db="EMBL/GenBank/DDBJ databases">
        <title>Evolutionary Origins and Diversification of the Mycorrhizal Mutualists.</title>
        <authorList>
            <consortium name="DOE Joint Genome Institute"/>
            <consortium name="Mycorrhizal Genomics Consortium"/>
            <person name="Kohler A."/>
            <person name="Kuo A."/>
            <person name="Nagy L.G."/>
            <person name="Floudas D."/>
            <person name="Copeland A."/>
            <person name="Barry K.W."/>
            <person name="Cichocki N."/>
            <person name="Veneault-Fourrey C."/>
            <person name="LaButti K."/>
            <person name="Lindquist E.A."/>
            <person name="Lipzen A."/>
            <person name="Lundell T."/>
            <person name="Morin E."/>
            <person name="Murat C."/>
            <person name="Riley R."/>
            <person name="Ohm R."/>
            <person name="Sun H."/>
            <person name="Tunlid A."/>
            <person name="Henrissat B."/>
            <person name="Grigoriev I.V."/>
            <person name="Hibbett D.S."/>
            <person name="Martin F."/>
        </authorList>
    </citation>
    <scope>NUCLEOTIDE SEQUENCE [LARGE SCALE GENOMIC DNA]</scope>
    <source>
        <strain evidence="2">UH-Slu-Lm8-n1</strain>
    </source>
</reference>
<dbReference type="Proteomes" id="UP000054485">
    <property type="component" value="Unassembled WGS sequence"/>
</dbReference>
<dbReference type="InParanoid" id="A0A0C9ZQY7"/>
<dbReference type="HOGENOM" id="CLU_2528962_0_0_1"/>